<evidence type="ECO:0000256" key="2">
    <source>
        <dbReference type="SAM" id="SignalP"/>
    </source>
</evidence>
<dbReference type="RefSeq" id="WP_134526491.1">
    <property type="nucleotide sequence ID" value="NZ_SOHN01000003.1"/>
</dbReference>
<evidence type="ECO:0000313" key="5">
    <source>
        <dbReference type="Proteomes" id="UP000297626"/>
    </source>
</evidence>
<comment type="caution">
    <text evidence="4">The sequence shown here is derived from an EMBL/GenBank/DDBJ whole genome shotgun (WGS) entry which is preliminary data.</text>
</comment>
<accession>A0A4R9BVM0</accession>
<organism evidence="4 5">
    <name type="scientific">Cryobacterium serini</name>
    <dbReference type="NCBI Taxonomy" id="1259201"/>
    <lineage>
        <taxon>Bacteria</taxon>
        <taxon>Bacillati</taxon>
        <taxon>Actinomycetota</taxon>
        <taxon>Actinomycetes</taxon>
        <taxon>Micrococcales</taxon>
        <taxon>Microbacteriaceae</taxon>
        <taxon>Cryobacterium</taxon>
    </lineage>
</organism>
<protein>
    <submittedName>
        <fullName evidence="4">DUF4232 domain-containing protein</fullName>
    </submittedName>
</protein>
<reference evidence="4 5" key="1">
    <citation type="submission" date="2019-03" db="EMBL/GenBank/DDBJ databases">
        <title>Genomics of glacier-inhabiting Cryobacterium strains.</title>
        <authorList>
            <person name="Liu Q."/>
            <person name="Xin Y.-H."/>
        </authorList>
    </citation>
    <scope>NUCLEOTIDE SEQUENCE [LARGE SCALE GENOMIC DNA]</scope>
    <source>
        <strain evidence="4 5">Sr54</strain>
    </source>
</reference>
<feature type="compositionally biased region" description="Low complexity" evidence="1">
    <location>
        <begin position="21"/>
        <end position="44"/>
    </location>
</feature>
<dbReference type="Proteomes" id="UP000297626">
    <property type="component" value="Unassembled WGS sequence"/>
</dbReference>
<name>A0A4R9BVM0_9MICO</name>
<evidence type="ECO:0000259" key="3">
    <source>
        <dbReference type="Pfam" id="PF14016"/>
    </source>
</evidence>
<keyword evidence="5" id="KW-1185">Reference proteome</keyword>
<dbReference type="Pfam" id="PF14016">
    <property type="entry name" value="DUF4232"/>
    <property type="match status" value="1"/>
</dbReference>
<gene>
    <name evidence="4" type="ORF">E3T51_01345</name>
</gene>
<evidence type="ECO:0000256" key="1">
    <source>
        <dbReference type="SAM" id="MobiDB-lite"/>
    </source>
</evidence>
<feature type="domain" description="DUF4232" evidence="3">
    <location>
        <begin position="51"/>
        <end position="168"/>
    </location>
</feature>
<sequence length="191" mass="19108">MATAPLLALGLAGCTMGGADAGPKTTTSPAPSASSSATAEPDAAQPSGVCADDLEVSINTVDSSGYYLVFTNSTDTECVLQGFPAVALIDAFGAQLGDLARERDGFERSDTSVSVLPGEAAYADYIASPASQIGNGMCDPIVQVSGFNVTAPGASSTTFLAMEGLSSCTGKAWMTGSSVGPIDSEMRIAST</sequence>
<feature type="chain" id="PRO_5020371225" evidence="2">
    <location>
        <begin position="22"/>
        <end position="191"/>
    </location>
</feature>
<dbReference type="InterPro" id="IPR025326">
    <property type="entry name" value="DUF4232"/>
</dbReference>
<keyword evidence="2" id="KW-0732">Signal</keyword>
<dbReference type="AlphaFoldDB" id="A0A4R9BVM0"/>
<dbReference type="EMBL" id="SOHN01000003">
    <property type="protein sequence ID" value="TFD91382.1"/>
    <property type="molecule type" value="Genomic_DNA"/>
</dbReference>
<proteinExistence type="predicted"/>
<feature type="signal peptide" evidence="2">
    <location>
        <begin position="1"/>
        <end position="21"/>
    </location>
</feature>
<feature type="region of interest" description="Disordered" evidence="1">
    <location>
        <begin position="20"/>
        <end position="46"/>
    </location>
</feature>
<evidence type="ECO:0000313" key="4">
    <source>
        <dbReference type="EMBL" id="TFD91382.1"/>
    </source>
</evidence>